<name>A0A2T1A2P6_9ACTN</name>
<comment type="caution">
    <text evidence="1">The sequence shown here is derived from an EMBL/GenBank/DDBJ whole genome shotgun (WGS) entry which is preliminary data.</text>
</comment>
<dbReference type="RefSeq" id="WP_106348399.1">
    <property type="nucleotide sequence ID" value="NZ_PVUE01000004.1"/>
</dbReference>
<protein>
    <submittedName>
        <fullName evidence="1">Uncharacterized protein</fullName>
    </submittedName>
</protein>
<evidence type="ECO:0000313" key="1">
    <source>
        <dbReference type="EMBL" id="PRZ42875.1"/>
    </source>
</evidence>
<dbReference type="Proteomes" id="UP000237752">
    <property type="component" value="Unassembled WGS sequence"/>
</dbReference>
<dbReference type="AlphaFoldDB" id="A0A2T1A2P6"/>
<proteinExistence type="predicted"/>
<reference evidence="1 2" key="1">
    <citation type="submission" date="2018-03" db="EMBL/GenBank/DDBJ databases">
        <title>Genomic Encyclopedia of Archaeal and Bacterial Type Strains, Phase II (KMG-II): from individual species to whole genera.</title>
        <authorList>
            <person name="Goeker M."/>
        </authorList>
    </citation>
    <scope>NUCLEOTIDE SEQUENCE [LARGE SCALE GENOMIC DNA]</scope>
    <source>
        <strain evidence="1 2">DSM 100065</strain>
    </source>
</reference>
<gene>
    <name evidence="1" type="ORF">CLV47_104223</name>
</gene>
<dbReference type="OrthoDB" id="4794476at2"/>
<organism evidence="1 2">
    <name type="scientific">Antricoccus suffuscus</name>
    <dbReference type="NCBI Taxonomy" id="1629062"/>
    <lineage>
        <taxon>Bacteria</taxon>
        <taxon>Bacillati</taxon>
        <taxon>Actinomycetota</taxon>
        <taxon>Actinomycetes</taxon>
        <taxon>Geodermatophilales</taxon>
        <taxon>Antricoccaceae</taxon>
        <taxon>Antricoccus</taxon>
    </lineage>
</organism>
<accession>A0A2T1A2P6</accession>
<keyword evidence="2" id="KW-1185">Reference proteome</keyword>
<sequence length="103" mass="10790">MRSSRIQSFFAGLFVANSAPHLATALTGKKHLTPLAGRESGPGVNGLWAGMNLAAGAALLIAKRGKNSKRWDGDLLAFETGYLTFAAWTAGSERLLRTNSSGG</sequence>
<dbReference type="EMBL" id="PVUE01000004">
    <property type="protein sequence ID" value="PRZ42875.1"/>
    <property type="molecule type" value="Genomic_DNA"/>
</dbReference>
<evidence type="ECO:0000313" key="2">
    <source>
        <dbReference type="Proteomes" id="UP000237752"/>
    </source>
</evidence>